<gene>
    <name evidence="6" type="ORF">C7S18_03715</name>
</gene>
<reference evidence="6 7" key="2">
    <citation type="submission" date="2018-03" db="EMBL/GenBank/DDBJ databases">
        <authorList>
            <person name="Keele B.F."/>
        </authorList>
    </citation>
    <scope>NUCLEOTIDE SEQUENCE [LARGE SCALE GENOMIC DNA]</scope>
    <source>
        <strain evidence="6 7">D13</strain>
    </source>
</reference>
<evidence type="ECO:0000256" key="2">
    <source>
        <dbReference type="ARBA" id="ARBA00009840"/>
    </source>
</evidence>
<comment type="similarity">
    <text evidence="2">Belongs to the RmuC family.</text>
</comment>
<dbReference type="EMBL" id="CP027860">
    <property type="protein sequence ID" value="AVP96350.1"/>
    <property type="molecule type" value="Genomic_DNA"/>
</dbReference>
<dbReference type="InterPro" id="IPR003798">
    <property type="entry name" value="DNA_recombination_RmuC"/>
</dbReference>
<organism evidence="6 7">
    <name type="scientific">Ahniella affigens</name>
    <dbReference type="NCBI Taxonomy" id="2021234"/>
    <lineage>
        <taxon>Bacteria</taxon>
        <taxon>Pseudomonadati</taxon>
        <taxon>Pseudomonadota</taxon>
        <taxon>Gammaproteobacteria</taxon>
        <taxon>Lysobacterales</taxon>
        <taxon>Rhodanobacteraceae</taxon>
        <taxon>Ahniella</taxon>
    </lineage>
</organism>
<feature type="coiled-coil region" evidence="5">
    <location>
        <begin position="219"/>
        <end position="246"/>
    </location>
</feature>
<evidence type="ECO:0000313" key="6">
    <source>
        <dbReference type="EMBL" id="AVP96350.1"/>
    </source>
</evidence>
<dbReference type="AlphaFoldDB" id="A0A2P1PNC4"/>
<sequence>MESVTAAIIAVLASLLGFGLAWWFGRHLAATRFAEGAHSRDAEVTLLQEALQRERREREQAQVQIGQVQDKAQSRLDDLALRLQQYQELSAKSESGHRVAETALQSAEAQIGALNLRLQEMHQLTMQNTALERALAEARAKADEQARTAEVTRQWLTQAREVLGEQFQALSASILDTKAQHLSERQSEQLQHLLKPFREQIESFQRDVREATRLDLEGRVELKGELKQLKDLNQTLSEEAHALTRALRSDAKKRGNWGELVLKRLLELAGLTQGREYLLQQSVQGIERSTQIPDVLIRLTDERSLIIDSKLSLLAYQELVNSESDEDRERWRKELRQSMRTHIEDLGRKRYADTPDLRTLEFVVMFVPVEAAYLEAVGADDSLYELALSRNVVLASPGMLLGLLRVVSQLWRVQERQSNAEDIARRAGELYDSFVRVAENLQQTLNKLDGSRDELAEAIKRISSGRNNLVVQVERLKGMGAKASKQMPAALLQDAEAMEPLLPAPDSESEPKA</sequence>
<keyword evidence="4" id="KW-0233">DNA recombination</keyword>
<reference evidence="6 7" key="1">
    <citation type="submission" date="2018-03" db="EMBL/GenBank/DDBJ databases">
        <title>Ahniella affigens gen. nov., sp. nov., a gammaproteobacterium isolated from sandy soil near a stream.</title>
        <authorList>
            <person name="Ko Y."/>
            <person name="Kim J.-H."/>
        </authorList>
    </citation>
    <scope>NUCLEOTIDE SEQUENCE [LARGE SCALE GENOMIC DNA]</scope>
    <source>
        <strain evidence="6 7">D13</strain>
    </source>
</reference>
<feature type="coiled-coil region" evidence="5">
    <location>
        <begin position="44"/>
        <end position="148"/>
    </location>
</feature>
<evidence type="ECO:0000256" key="4">
    <source>
        <dbReference type="ARBA" id="ARBA00023172"/>
    </source>
</evidence>
<evidence type="ECO:0008006" key="8">
    <source>
        <dbReference type="Google" id="ProtNLM"/>
    </source>
</evidence>
<evidence type="ECO:0000313" key="7">
    <source>
        <dbReference type="Proteomes" id="UP000241074"/>
    </source>
</evidence>
<protein>
    <recommendedName>
        <fullName evidence="8">DNA recombination protein RmuC</fullName>
    </recommendedName>
</protein>
<dbReference type="Proteomes" id="UP000241074">
    <property type="component" value="Chromosome"/>
</dbReference>
<proteinExistence type="inferred from homology"/>
<comment type="function">
    <text evidence="1">Involved in DNA recombination.</text>
</comment>
<dbReference type="PANTHER" id="PTHR30563:SF0">
    <property type="entry name" value="DNA RECOMBINATION PROTEIN RMUC"/>
    <property type="match status" value="1"/>
</dbReference>
<dbReference type="KEGG" id="xba:C7S18_03715"/>
<evidence type="ECO:0000256" key="1">
    <source>
        <dbReference type="ARBA" id="ARBA00003416"/>
    </source>
</evidence>
<evidence type="ECO:0000256" key="5">
    <source>
        <dbReference type="SAM" id="Coils"/>
    </source>
</evidence>
<keyword evidence="3 5" id="KW-0175">Coiled coil</keyword>
<dbReference type="Pfam" id="PF02646">
    <property type="entry name" value="RmuC"/>
    <property type="match status" value="1"/>
</dbReference>
<dbReference type="PANTHER" id="PTHR30563">
    <property type="entry name" value="DNA RECOMBINATION PROTEIN RMUC"/>
    <property type="match status" value="1"/>
</dbReference>
<dbReference type="GO" id="GO:0006310">
    <property type="term" value="P:DNA recombination"/>
    <property type="evidence" value="ECO:0007669"/>
    <property type="project" value="UniProtKB-KW"/>
</dbReference>
<evidence type="ECO:0000256" key="3">
    <source>
        <dbReference type="ARBA" id="ARBA00023054"/>
    </source>
</evidence>
<name>A0A2P1PNC4_9GAMM</name>
<accession>A0A2P1PNC4</accession>
<keyword evidence="7" id="KW-1185">Reference proteome</keyword>
<dbReference type="RefSeq" id="WP_106890279.1">
    <property type="nucleotide sequence ID" value="NZ_CP027860.1"/>
</dbReference>